<dbReference type="OrthoDB" id="3269417at2759"/>
<dbReference type="AlphaFoldDB" id="A0A067MG13"/>
<organism evidence="1 2">
    <name type="scientific">Botryobasidium botryosum (strain FD-172 SS1)</name>
    <dbReference type="NCBI Taxonomy" id="930990"/>
    <lineage>
        <taxon>Eukaryota</taxon>
        <taxon>Fungi</taxon>
        <taxon>Dikarya</taxon>
        <taxon>Basidiomycota</taxon>
        <taxon>Agaricomycotina</taxon>
        <taxon>Agaricomycetes</taxon>
        <taxon>Cantharellales</taxon>
        <taxon>Botryobasidiaceae</taxon>
        <taxon>Botryobasidium</taxon>
    </lineage>
</organism>
<dbReference type="HOGENOM" id="CLU_101491_0_0_1"/>
<sequence length="195" mass="22277">RFRLIDPFGRDTIRRFSHNVSEMKKFAARDFEDVLQASSLRCMIPALEGLLPQPHDINIRNLLIAATEVHSLAKLRLHTEVTLHDLEAALLKYGHLIRDFATETCPCFKTTKTPKEREAAARRKAKQAARAATNALATSSMPPQQPQSKEDNIEVYYSLTRPKFHALFYWLKDIRLFGTLEGFSALRVRRQSALS</sequence>
<reference evidence="2" key="1">
    <citation type="journal article" date="2014" name="Proc. Natl. Acad. Sci. U.S.A.">
        <title>Extensive sampling of basidiomycete genomes demonstrates inadequacy of the white-rot/brown-rot paradigm for wood decay fungi.</title>
        <authorList>
            <person name="Riley R."/>
            <person name="Salamov A.A."/>
            <person name="Brown D.W."/>
            <person name="Nagy L.G."/>
            <person name="Floudas D."/>
            <person name="Held B.W."/>
            <person name="Levasseur A."/>
            <person name="Lombard V."/>
            <person name="Morin E."/>
            <person name="Otillar R."/>
            <person name="Lindquist E.A."/>
            <person name="Sun H."/>
            <person name="LaButti K.M."/>
            <person name="Schmutz J."/>
            <person name="Jabbour D."/>
            <person name="Luo H."/>
            <person name="Baker S.E."/>
            <person name="Pisabarro A.G."/>
            <person name="Walton J.D."/>
            <person name="Blanchette R.A."/>
            <person name="Henrissat B."/>
            <person name="Martin F."/>
            <person name="Cullen D."/>
            <person name="Hibbett D.S."/>
            <person name="Grigoriev I.V."/>
        </authorList>
    </citation>
    <scope>NUCLEOTIDE SEQUENCE [LARGE SCALE GENOMIC DNA]</scope>
    <source>
        <strain evidence="2">FD-172 SS1</strain>
    </source>
</reference>
<dbReference type="EMBL" id="KL198042">
    <property type="protein sequence ID" value="KDQ13655.1"/>
    <property type="molecule type" value="Genomic_DNA"/>
</dbReference>
<gene>
    <name evidence="1" type="ORF">BOTBODRAFT_111119</name>
</gene>
<keyword evidence="2" id="KW-1185">Reference proteome</keyword>
<dbReference type="InParanoid" id="A0A067MG13"/>
<evidence type="ECO:0000313" key="1">
    <source>
        <dbReference type="EMBL" id="KDQ13655.1"/>
    </source>
</evidence>
<accession>A0A067MG13</accession>
<name>A0A067MG13_BOTB1</name>
<feature type="non-terminal residue" evidence="1">
    <location>
        <position position="1"/>
    </location>
</feature>
<dbReference type="Proteomes" id="UP000027195">
    <property type="component" value="Unassembled WGS sequence"/>
</dbReference>
<proteinExistence type="predicted"/>
<protein>
    <submittedName>
        <fullName evidence="1">Uncharacterized protein</fullName>
    </submittedName>
</protein>
<dbReference type="STRING" id="930990.A0A067MG13"/>
<evidence type="ECO:0000313" key="2">
    <source>
        <dbReference type="Proteomes" id="UP000027195"/>
    </source>
</evidence>